<keyword evidence="2" id="KW-1185">Reference proteome</keyword>
<organism evidence="1 2">
    <name type="scientific">Candida boidinii</name>
    <name type="common">Yeast</name>
    <dbReference type="NCBI Taxonomy" id="5477"/>
    <lineage>
        <taxon>Eukaryota</taxon>
        <taxon>Fungi</taxon>
        <taxon>Dikarya</taxon>
        <taxon>Ascomycota</taxon>
        <taxon>Saccharomycotina</taxon>
        <taxon>Pichiomycetes</taxon>
        <taxon>Pichiales</taxon>
        <taxon>Pichiaceae</taxon>
        <taxon>Ogataea</taxon>
        <taxon>Ogataea/Candida clade</taxon>
    </lineage>
</organism>
<sequence>MSLGTLYLNATSPRSTIFQDVVNYLKLDLEVKLKSDTPNYTELFPLGKTPAFITPENVKFHELLAVLPYVLNHAGKEGQDLLAKTEIEKAQVMSFLSFFNMDLMTAATKPFLTLIGYMPYNEAVITQSLKDLDVCFTYLDGILAKSKYFTNSEAPNIADFFFVRLMSMLSKSLYSEECVAKFPHIGKLVEDVANNFEFTKSLKGIKPNPNTVTFDAFSK</sequence>
<reference evidence="1" key="1">
    <citation type="submission" date="2023-04" db="EMBL/GenBank/DDBJ databases">
        <title>Candida boidinii NBRC 1967.</title>
        <authorList>
            <person name="Ichikawa N."/>
            <person name="Sato H."/>
            <person name="Tonouchi N."/>
        </authorList>
    </citation>
    <scope>NUCLEOTIDE SEQUENCE</scope>
    <source>
        <strain evidence="1">NBRC 1967</strain>
    </source>
</reference>
<gene>
    <name evidence="1" type="ORF">Cboi01_000013000</name>
</gene>
<dbReference type="EMBL" id="BSXV01000029">
    <property type="protein sequence ID" value="GME87006.1"/>
    <property type="molecule type" value="Genomic_DNA"/>
</dbReference>
<protein>
    <submittedName>
        <fullName evidence="1">Unnamed protein product</fullName>
    </submittedName>
</protein>
<name>A0ACB5TEN2_CANBO</name>
<comment type="caution">
    <text evidence="1">The sequence shown here is derived from an EMBL/GenBank/DDBJ whole genome shotgun (WGS) entry which is preliminary data.</text>
</comment>
<accession>A0ACB5TEN2</accession>
<proteinExistence type="predicted"/>
<evidence type="ECO:0000313" key="1">
    <source>
        <dbReference type="EMBL" id="GME87006.1"/>
    </source>
</evidence>
<evidence type="ECO:0000313" key="2">
    <source>
        <dbReference type="Proteomes" id="UP001165101"/>
    </source>
</evidence>
<dbReference type="Proteomes" id="UP001165101">
    <property type="component" value="Unassembled WGS sequence"/>
</dbReference>